<comment type="catalytic activity">
    <reaction evidence="6">
        <text>Exonucleolytic cleavage in either 5'- to 3'- or 3'- to 5'-direction to yield nucleoside 5'-phosphates.</text>
        <dbReference type="EC" id="3.1.11.6"/>
    </reaction>
</comment>
<dbReference type="PANTHER" id="PTHR34137:SF1">
    <property type="entry name" value="EXODEOXYRIBONUCLEASE 7 SMALL SUBUNIT"/>
    <property type="match status" value="1"/>
</dbReference>
<dbReference type="InterPro" id="IPR037004">
    <property type="entry name" value="Exonuc_VII_ssu_sf"/>
</dbReference>
<keyword evidence="2 6" id="KW-0963">Cytoplasm</keyword>
<dbReference type="GO" id="GO:0009318">
    <property type="term" value="C:exodeoxyribonuclease VII complex"/>
    <property type="evidence" value="ECO:0007669"/>
    <property type="project" value="UniProtKB-UniRule"/>
</dbReference>
<sequence length="118" mass="12518">MRRSARRCGSRSPTAPSQPPWTGSRRPSAPGVAGRIVAVTDSPASGSATAADIAELSYEEARDELVRVVTELEQGAATLEQSLVLWERGEALAQRCEEWLLGARARLDAARAAADDAS</sequence>
<dbReference type="NCBIfam" id="TIGR01280">
    <property type="entry name" value="xseB"/>
    <property type="match status" value="1"/>
</dbReference>
<keyword evidence="4 6" id="KW-0378">Hydrolase</keyword>
<protein>
    <recommendedName>
        <fullName evidence="6">Exodeoxyribonuclease 7 small subunit</fullName>
        <ecNumber evidence="6">3.1.11.6</ecNumber>
    </recommendedName>
    <alternativeName>
        <fullName evidence="6">Exodeoxyribonuclease VII small subunit</fullName>
        <shortName evidence="6">Exonuclease VII small subunit</shortName>
    </alternativeName>
</protein>
<name>A0A506Y192_9MICO</name>
<dbReference type="PANTHER" id="PTHR34137">
    <property type="entry name" value="EXODEOXYRIBONUCLEASE 7 SMALL SUBUNIT"/>
    <property type="match status" value="1"/>
</dbReference>
<evidence type="ECO:0000256" key="3">
    <source>
        <dbReference type="ARBA" id="ARBA00022722"/>
    </source>
</evidence>
<evidence type="ECO:0000256" key="5">
    <source>
        <dbReference type="ARBA" id="ARBA00022839"/>
    </source>
</evidence>
<dbReference type="HAMAP" id="MF_00337">
    <property type="entry name" value="Exonuc_7_S"/>
    <property type="match status" value="1"/>
</dbReference>
<keyword evidence="9" id="KW-1185">Reference proteome</keyword>
<evidence type="ECO:0000256" key="4">
    <source>
        <dbReference type="ARBA" id="ARBA00022801"/>
    </source>
</evidence>
<evidence type="ECO:0000256" key="7">
    <source>
        <dbReference type="SAM" id="MobiDB-lite"/>
    </source>
</evidence>
<accession>A0A506Y192</accession>
<organism evidence="8 9">
    <name type="scientific">Schumannella soli</name>
    <dbReference type="NCBI Taxonomy" id="2590779"/>
    <lineage>
        <taxon>Bacteria</taxon>
        <taxon>Bacillati</taxon>
        <taxon>Actinomycetota</taxon>
        <taxon>Actinomycetes</taxon>
        <taxon>Micrococcales</taxon>
        <taxon>Microbacteriaceae</taxon>
        <taxon>Schumannella</taxon>
    </lineage>
</organism>
<keyword evidence="3 6" id="KW-0540">Nuclease</keyword>
<comment type="subunit">
    <text evidence="6">Heterooligomer composed of large and small subunits.</text>
</comment>
<keyword evidence="5 6" id="KW-0269">Exonuclease</keyword>
<dbReference type="AlphaFoldDB" id="A0A506Y192"/>
<evidence type="ECO:0000256" key="6">
    <source>
        <dbReference type="HAMAP-Rule" id="MF_00337"/>
    </source>
</evidence>
<reference evidence="8 9" key="1">
    <citation type="submission" date="2019-06" db="EMBL/GenBank/DDBJ databases">
        <authorList>
            <person name="Li F."/>
        </authorList>
    </citation>
    <scope>NUCLEOTIDE SEQUENCE [LARGE SCALE GENOMIC DNA]</scope>
    <source>
        <strain evidence="8 9">10F1D-1</strain>
    </source>
</reference>
<evidence type="ECO:0000256" key="1">
    <source>
        <dbReference type="ARBA" id="ARBA00009998"/>
    </source>
</evidence>
<dbReference type="EC" id="3.1.11.6" evidence="6"/>
<dbReference type="SUPFAM" id="SSF116842">
    <property type="entry name" value="XseB-like"/>
    <property type="match status" value="1"/>
</dbReference>
<evidence type="ECO:0000256" key="2">
    <source>
        <dbReference type="ARBA" id="ARBA00022490"/>
    </source>
</evidence>
<feature type="region of interest" description="Disordered" evidence="7">
    <location>
        <begin position="1"/>
        <end position="32"/>
    </location>
</feature>
<evidence type="ECO:0000313" key="9">
    <source>
        <dbReference type="Proteomes" id="UP000316252"/>
    </source>
</evidence>
<dbReference type="NCBIfam" id="NF002139">
    <property type="entry name" value="PRK00977.1-3"/>
    <property type="match status" value="1"/>
</dbReference>
<comment type="similarity">
    <text evidence="1 6">Belongs to the XseB family.</text>
</comment>
<dbReference type="GO" id="GO:0008855">
    <property type="term" value="F:exodeoxyribonuclease VII activity"/>
    <property type="evidence" value="ECO:0007669"/>
    <property type="project" value="UniProtKB-UniRule"/>
</dbReference>
<dbReference type="GO" id="GO:0006308">
    <property type="term" value="P:DNA catabolic process"/>
    <property type="evidence" value="ECO:0007669"/>
    <property type="project" value="UniProtKB-UniRule"/>
</dbReference>
<evidence type="ECO:0000313" key="8">
    <source>
        <dbReference type="EMBL" id="TPW75785.1"/>
    </source>
</evidence>
<dbReference type="OrthoDB" id="5244334at2"/>
<gene>
    <name evidence="6" type="primary">xseB</name>
    <name evidence="8" type="ORF">FJ657_07935</name>
</gene>
<proteinExistence type="inferred from homology"/>
<dbReference type="Pfam" id="PF02609">
    <property type="entry name" value="Exonuc_VII_S"/>
    <property type="match status" value="1"/>
</dbReference>
<dbReference type="InterPro" id="IPR003761">
    <property type="entry name" value="Exonuc_VII_S"/>
</dbReference>
<comment type="caution">
    <text evidence="8">The sequence shown here is derived from an EMBL/GenBank/DDBJ whole genome shotgun (WGS) entry which is preliminary data.</text>
</comment>
<dbReference type="Proteomes" id="UP000316252">
    <property type="component" value="Unassembled WGS sequence"/>
</dbReference>
<comment type="function">
    <text evidence="6">Bidirectionally degrades single-stranded DNA into large acid-insoluble oligonucleotides, which are then degraded further into small acid-soluble oligonucleotides.</text>
</comment>
<dbReference type="Gene3D" id="1.10.287.1040">
    <property type="entry name" value="Exonuclease VII, small subunit"/>
    <property type="match status" value="1"/>
</dbReference>
<dbReference type="GO" id="GO:0005829">
    <property type="term" value="C:cytosol"/>
    <property type="evidence" value="ECO:0007669"/>
    <property type="project" value="TreeGrafter"/>
</dbReference>
<dbReference type="EMBL" id="VHQG01000002">
    <property type="protein sequence ID" value="TPW75785.1"/>
    <property type="molecule type" value="Genomic_DNA"/>
</dbReference>
<comment type="subcellular location">
    <subcellularLocation>
        <location evidence="6">Cytoplasm</location>
    </subcellularLocation>
</comment>